<feature type="repeat" description="Solcar" evidence="10">
    <location>
        <begin position="4"/>
        <end position="83"/>
    </location>
</feature>
<keyword evidence="6" id="KW-0999">Mitochondrion inner membrane</keyword>
<feature type="repeat" description="Solcar" evidence="10">
    <location>
        <begin position="96"/>
        <end position="197"/>
    </location>
</feature>
<name>A0A4W3J2R8_CALMI</name>
<dbReference type="OrthoDB" id="193856at2759"/>
<reference evidence="13" key="1">
    <citation type="journal article" date="2006" name="Science">
        <title>Ancient noncoding elements conserved in the human genome.</title>
        <authorList>
            <person name="Venkatesh B."/>
            <person name="Kirkness E.F."/>
            <person name="Loh Y.H."/>
            <person name="Halpern A.L."/>
            <person name="Lee A.P."/>
            <person name="Johnson J."/>
            <person name="Dandona N."/>
            <person name="Viswanathan L.D."/>
            <person name="Tay A."/>
            <person name="Venter J.C."/>
            <person name="Strausberg R.L."/>
            <person name="Brenner S."/>
        </authorList>
    </citation>
    <scope>NUCLEOTIDE SEQUENCE [LARGE SCALE GENOMIC DNA]</scope>
</reference>
<dbReference type="CTD" id="100006442"/>
<comment type="similarity">
    <text evidence="2 11">Belongs to the mitochondrial carrier (TC 2.A.29) family.</text>
</comment>
<dbReference type="FunFam" id="1.50.40.10:FF:000049">
    <property type="entry name" value="Solute carrier family 25 member 45"/>
    <property type="match status" value="1"/>
</dbReference>
<dbReference type="InParanoid" id="A0A4W3J2R8"/>
<feature type="repeat" description="Solcar" evidence="10">
    <location>
        <begin position="206"/>
        <end position="293"/>
    </location>
</feature>
<reference evidence="12" key="4">
    <citation type="submission" date="2025-08" db="UniProtKB">
        <authorList>
            <consortium name="Ensembl"/>
        </authorList>
    </citation>
    <scope>IDENTIFICATION</scope>
</reference>
<dbReference type="Gene3D" id="1.50.40.10">
    <property type="entry name" value="Mitochondrial carrier domain"/>
    <property type="match status" value="1"/>
</dbReference>
<proteinExistence type="inferred from homology"/>
<evidence type="ECO:0000256" key="4">
    <source>
        <dbReference type="ARBA" id="ARBA00022692"/>
    </source>
</evidence>
<dbReference type="SUPFAM" id="SSF103506">
    <property type="entry name" value="Mitochondrial carrier"/>
    <property type="match status" value="1"/>
</dbReference>
<dbReference type="STRING" id="7868.ENSCMIP00000036297"/>
<evidence type="ECO:0000256" key="8">
    <source>
        <dbReference type="ARBA" id="ARBA00023128"/>
    </source>
</evidence>
<evidence type="ECO:0000256" key="7">
    <source>
        <dbReference type="ARBA" id="ARBA00022989"/>
    </source>
</evidence>
<dbReference type="KEGG" id="cmk:103175335"/>
<evidence type="ECO:0000256" key="6">
    <source>
        <dbReference type="ARBA" id="ARBA00022792"/>
    </source>
</evidence>
<evidence type="ECO:0000256" key="1">
    <source>
        <dbReference type="ARBA" id="ARBA00004448"/>
    </source>
</evidence>
<reference evidence="13" key="3">
    <citation type="journal article" date="2014" name="Nature">
        <title>Elephant shark genome provides unique insights into gnathostome evolution.</title>
        <authorList>
            <consortium name="International Elephant Shark Genome Sequencing Consortium"/>
            <person name="Venkatesh B."/>
            <person name="Lee A.P."/>
            <person name="Ravi V."/>
            <person name="Maurya A.K."/>
            <person name="Lian M.M."/>
            <person name="Swann J.B."/>
            <person name="Ohta Y."/>
            <person name="Flajnik M.F."/>
            <person name="Sutoh Y."/>
            <person name="Kasahara M."/>
            <person name="Hoon S."/>
            <person name="Gangu V."/>
            <person name="Roy S.W."/>
            <person name="Irimia M."/>
            <person name="Korzh V."/>
            <person name="Kondrychyn I."/>
            <person name="Lim Z.W."/>
            <person name="Tay B.H."/>
            <person name="Tohari S."/>
            <person name="Kong K.W."/>
            <person name="Ho S."/>
            <person name="Lorente-Galdos B."/>
            <person name="Quilez J."/>
            <person name="Marques-Bonet T."/>
            <person name="Raney B.J."/>
            <person name="Ingham P.W."/>
            <person name="Tay A."/>
            <person name="Hillier L.W."/>
            <person name="Minx P."/>
            <person name="Boehm T."/>
            <person name="Wilson R.K."/>
            <person name="Brenner S."/>
            <person name="Warren W.C."/>
        </authorList>
    </citation>
    <scope>NUCLEOTIDE SEQUENCE [LARGE SCALE GENOMIC DNA]</scope>
</reference>
<protein>
    <submittedName>
        <fullName evidence="12">Solute carrier family 25 member 47a</fullName>
    </submittedName>
</protein>
<evidence type="ECO:0000256" key="3">
    <source>
        <dbReference type="ARBA" id="ARBA00022448"/>
    </source>
</evidence>
<keyword evidence="13" id="KW-1185">Reference proteome</keyword>
<dbReference type="PANTHER" id="PTHR45624">
    <property type="entry name" value="MITOCHONDRIAL BASIC AMINO ACIDS TRANSPORTER-RELATED"/>
    <property type="match status" value="1"/>
</dbReference>
<organism evidence="12 13">
    <name type="scientific">Callorhinchus milii</name>
    <name type="common">Ghost shark</name>
    <dbReference type="NCBI Taxonomy" id="7868"/>
    <lineage>
        <taxon>Eukaryota</taxon>
        <taxon>Metazoa</taxon>
        <taxon>Chordata</taxon>
        <taxon>Craniata</taxon>
        <taxon>Vertebrata</taxon>
        <taxon>Chondrichthyes</taxon>
        <taxon>Holocephali</taxon>
        <taxon>Chimaeriformes</taxon>
        <taxon>Callorhinchidae</taxon>
        <taxon>Callorhinchus</taxon>
    </lineage>
</organism>
<dbReference type="GO" id="GO:0005743">
    <property type="term" value="C:mitochondrial inner membrane"/>
    <property type="evidence" value="ECO:0007669"/>
    <property type="project" value="UniProtKB-SubCell"/>
</dbReference>
<dbReference type="InterPro" id="IPR023395">
    <property type="entry name" value="MCP_dom_sf"/>
</dbReference>
<gene>
    <name evidence="12" type="primary">slc25a47b</name>
</gene>
<dbReference type="InterPro" id="IPR050567">
    <property type="entry name" value="Mitochondrial_Carrier"/>
</dbReference>
<accession>A0A4W3J2R8</accession>
<reference evidence="13" key="2">
    <citation type="journal article" date="2007" name="PLoS Biol.">
        <title>Survey sequencing and comparative analysis of the elephant shark (Callorhinchus milii) genome.</title>
        <authorList>
            <person name="Venkatesh B."/>
            <person name="Kirkness E.F."/>
            <person name="Loh Y.H."/>
            <person name="Halpern A.L."/>
            <person name="Lee A.P."/>
            <person name="Johnson J."/>
            <person name="Dandona N."/>
            <person name="Viswanathan L.D."/>
            <person name="Tay A."/>
            <person name="Venter J.C."/>
            <person name="Strausberg R.L."/>
            <person name="Brenner S."/>
        </authorList>
    </citation>
    <scope>NUCLEOTIDE SEQUENCE [LARGE SCALE GENOMIC DNA]</scope>
</reference>
<dbReference type="InterPro" id="IPR018108">
    <property type="entry name" value="MCP_transmembrane"/>
</dbReference>
<dbReference type="PRINTS" id="PR00926">
    <property type="entry name" value="MITOCARRIER"/>
</dbReference>
<evidence type="ECO:0000256" key="10">
    <source>
        <dbReference type="PROSITE-ProRule" id="PRU00282"/>
    </source>
</evidence>
<dbReference type="Ensembl" id="ENSCMIT00000036836.1">
    <property type="protein sequence ID" value="ENSCMIP00000036297.1"/>
    <property type="gene ID" value="ENSCMIG00000015346.1"/>
</dbReference>
<dbReference type="Pfam" id="PF00153">
    <property type="entry name" value="Mito_carr"/>
    <property type="match status" value="3"/>
</dbReference>
<dbReference type="InterPro" id="IPR002067">
    <property type="entry name" value="MCP"/>
</dbReference>
<comment type="subcellular location">
    <subcellularLocation>
        <location evidence="1">Mitochondrion inner membrane</location>
        <topology evidence="1">Multi-pass membrane protein</topology>
    </subcellularLocation>
</comment>
<keyword evidence="8" id="KW-0496">Mitochondrion</keyword>
<keyword evidence="7" id="KW-1133">Transmembrane helix</keyword>
<dbReference type="GO" id="GO:0022857">
    <property type="term" value="F:transmembrane transporter activity"/>
    <property type="evidence" value="ECO:0007669"/>
    <property type="project" value="TreeGrafter"/>
</dbReference>
<dbReference type="GeneID" id="103175335"/>
<dbReference type="AlphaFoldDB" id="A0A4W3J2R8"/>
<reference evidence="12" key="5">
    <citation type="submission" date="2025-09" db="UniProtKB">
        <authorList>
            <consortium name="Ensembl"/>
        </authorList>
    </citation>
    <scope>IDENTIFICATION</scope>
</reference>
<keyword evidence="9 10" id="KW-0472">Membrane</keyword>
<evidence type="ECO:0000313" key="12">
    <source>
        <dbReference type="Ensembl" id="ENSCMIP00000036297.1"/>
    </source>
</evidence>
<sequence length="301" mass="33803">MHCLDFLAGWFAGGLATAIGYPLDTIKVRIQTQQVYTGIWHCIKSTYQREKIHGFYKGMALPILSVSLCSSVCFGTYRNCLHYLCTLPHGSSEVKPSRFDVFVAGCSAGTAEAMVFAPIDLIKIRQQNQTHPHNTYYGPATVGLLSKAKYRGPIHCMMTVLNEEGICGLYRGITALWLRDIPCFGLYFLSYSIFTEWLTPQGQDSRGWSSKLLAGGWAGVTYWVLATPMDVMKSRMQMDGMGQRRYTGVLNCITKSFKREGIRVFFKGLTLNCLRAFPVNGVTFVTYETILELLKKTTLKE</sequence>
<evidence type="ECO:0000256" key="2">
    <source>
        <dbReference type="ARBA" id="ARBA00006375"/>
    </source>
</evidence>
<evidence type="ECO:0000256" key="9">
    <source>
        <dbReference type="ARBA" id="ARBA00023136"/>
    </source>
</evidence>
<keyword evidence="5" id="KW-0677">Repeat</keyword>
<evidence type="ECO:0000256" key="5">
    <source>
        <dbReference type="ARBA" id="ARBA00022737"/>
    </source>
</evidence>
<keyword evidence="4 10" id="KW-0812">Transmembrane</keyword>
<dbReference type="OMA" id="HICRLRY"/>
<dbReference type="GeneTree" id="ENSGT00940000159694"/>
<dbReference type="PANTHER" id="PTHR45624:SF3">
    <property type="entry name" value="SOLUTE CARRIER FAMILY 25 MEMBER 47"/>
    <property type="match status" value="1"/>
</dbReference>
<evidence type="ECO:0000313" key="13">
    <source>
        <dbReference type="Proteomes" id="UP000314986"/>
    </source>
</evidence>
<dbReference type="PROSITE" id="PS50920">
    <property type="entry name" value="SOLCAR"/>
    <property type="match status" value="3"/>
</dbReference>
<evidence type="ECO:0000256" key="11">
    <source>
        <dbReference type="RuleBase" id="RU000488"/>
    </source>
</evidence>
<keyword evidence="3 11" id="KW-0813">Transport</keyword>
<dbReference type="Proteomes" id="UP000314986">
    <property type="component" value="Unassembled WGS sequence"/>
</dbReference>
<dbReference type="RefSeq" id="XP_007886522.1">
    <property type="nucleotide sequence ID" value="XM_007888331.2"/>
</dbReference>